<sequence>MDRSDNAKQISRADRQLSMHPRLRLRGGRSGSCFHFAPVGNGGGGQAKIELMYNTVTVSSSVRDASSGPTPLHPKVQEIDFVSKQKKKKKSTEAQLQPFAAAQIRVLVLPEWLERAPSHKTCSAGMHAFEVDARSMLDDRIQLAHPLQIRLSGCKGLVRISSRIDAMCRRHHQLHARWDLRPAAASVAAASVVVATSVCRPVPRPTQAQLQSAASHSIGAAALRCLPRLDEIVLPLRAPQQPRREPAPPPFLLTPSLFHPSLPFVSKTNLLLPIMSKVTASGIIAGNISTQRVKLNNGVEIPQVALGVYKAPNDGSTENACKWAFDAGYRHIDSECLTDLSQRALYTLCIIAARYMNEESVGRALAEWTQANNVPRSQIFITSKLWDADHDKAAAAIEDSLKKLQVEYMDMYLMHSPGTMGPEKRLEAWKALEEAVDAGKIKTIGVSNFDVEELDHLLANCRIKPAVNQIESHPFFAHEELREACIERGIHIQAYSPMAQGQALDRPEIKAIATKHGKTPAQ</sequence>
<comment type="similarity">
    <text evidence="1">Belongs to the aldo/keto reductase family.</text>
</comment>
<dbReference type="EMBL" id="DF196769">
    <property type="protein sequence ID" value="GAC71375.1"/>
    <property type="molecule type" value="Genomic_DNA"/>
</dbReference>
<feature type="compositionally biased region" description="Basic and acidic residues" evidence="4">
    <location>
        <begin position="1"/>
        <end position="17"/>
    </location>
</feature>
<accession>M9LWY9</accession>
<organism evidence="6 7">
    <name type="scientific">Pseudozyma antarctica (strain T-34)</name>
    <name type="common">Yeast</name>
    <name type="synonym">Candida antarctica</name>
    <dbReference type="NCBI Taxonomy" id="1151754"/>
    <lineage>
        <taxon>Eukaryota</taxon>
        <taxon>Fungi</taxon>
        <taxon>Dikarya</taxon>
        <taxon>Basidiomycota</taxon>
        <taxon>Ustilaginomycotina</taxon>
        <taxon>Ustilaginomycetes</taxon>
        <taxon>Ustilaginales</taxon>
        <taxon>Ustilaginaceae</taxon>
        <taxon>Moesziomyces</taxon>
    </lineage>
</organism>
<dbReference type="PANTHER" id="PTHR43827:SF3">
    <property type="entry name" value="NADP-DEPENDENT OXIDOREDUCTASE DOMAIN-CONTAINING PROTEIN"/>
    <property type="match status" value="1"/>
</dbReference>
<dbReference type="GO" id="GO:0005840">
    <property type="term" value="C:ribosome"/>
    <property type="evidence" value="ECO:0007669"/>
    <property type="project" value="UniProtKB-KW"/>
</dbReference>
<feature type="region of interest" description="Disordered" evidence="4">
    <location>
        <begin position="1"/>
        <end position="24"/>
    </location>
</feature>
<name>M9LWY9_PSEA3</name>
<evidence type="ECO:0000256" key="2">
    <source>
        <dbReference type="ARBA" id="ARBA00022857"/>
    </source>
</evidence>
<dbReference type="InterPro" id="IPR018170">
    <property type="entry name" value="Aldo/ket_reductase_CS"/>
</dbReference>
<dbReference type="OrthoDB" id="416253at2759"/>
<reference evidence="7" key="1">
    <citation type="journal article" date="2013" name="Genome Announc.">
        <title>Genome sequence of the basidiomycetous yeast Pseudozyma antarctica T-34, a producer of the glycolipid biosurfactants mannosylerythritol lipids.</title>
        <authorList>
            <person name="Morita T."/>
            <person name="Koike H."/>
            <person name="Koyama Y."/>
            <person name="Hagiwara H."/>
            <person name="Ito E."/>
            <person name="Fukuoka T."/>
            <person name="Imura T."/>
            <person name="Machida M."/>
            <person name="Kitamoto D."/>
        </authorList>
    </citation>
    <scope>NUCLEOTIDE SEQUENCE [LARGE SCALE GENOMIC DNA]</scope>
    <source>
        <strain evidence="7">T-34</strain>
    </source>
</reference>
<dbReference type="PRINTS" id="PR00069">
    <property type="entry name" value="ALDKETRDTASE"/>
</dbReference>
<evidence type="ECO:0000256" key="1">
    <source>
        <dbReference type="ARBA" id="ARBA00007905"/>
    </source>
</evidence>
<evidence type="ECO:0000256" key="4">
    <source>
        <dbReference type="SAM" id="MobiDB-lite"/>
    </source>
</evidence>
<evidence type="ECO:0000313" key="6">
    <source>
        <dbReference type="EMBL" id="GAC71375.1"/>
    </source>
</evidence>
<dbReference type="Proteomes" id="UP000011976">
    <property type="component" value="Unassembled WGS sequence"/>
</dbReference>
<dbReference type="STRING" id="1151754.M9LWY9"/>
<proteinExistence type="inferred from homology"/>
<dbReference type="Pfam" id="PF00248">
    <property type="entry name" value="Aldo_ket_red"/>
    <property type="match status" value="1"/>
</dbReference>
<keyword evidence="3" id="KW-0560">Oxidoreductase</keyword>
<keyword evidence="2" id="KW-0521">NADP</keyword>
<dbReference type="InterPro" id="IPR023210">
    <property type="entry name" value="NADP_OxRdtase_dom"/>
</dbReference>
<dbReference type="PANTHER" id="PTHR43827">
    <property type="entry name" value="2,5-DIKETO-D-GLUCONIC ACID REDUCTASE"/>
    <property type="match status" value="1"/>
</dbReference>
<keyword evidence="6" id="KW-0687">Ribonucleoprotein</keyword>
<dbReference type="Gene3D" id="3.20.20.100">
    <property type="entry name" value="NADP-dependent oxidoreductase domain"/>
    <property type="match status" value="1"/>
</dbReference>
<dbReference type="GO" id="GO:0016616">
    <property type="term" value="F:oxidoreductase activity, acting on the CH-OH group of donors, NAD or NADP as acceptor"/>
    <property type="evidence" value="ECO:0007669"/>
    <property type="project" value="UniProtKB-ARBA"/>
</dbReference>
<gene>
    <name evidence="6" type="ORF">PANT_3d00002</name>
</gene>
<dbReference type="CDD" id="cd19071">
    <property type="entry name" value="AKR_AKR1-5-like"/>
    <property type="match status" value="1"/>
</dbReference>
<dbReference type="PROSITE" id="PS00062">
    <property type="entry name" value="ALDOKETO_REDUCTASE_2"/>
    <property type="match status" value="1"/>
</dbReference>
<feature type="domain" description="NADP-dependent oxidoreductase" evidence="5">
    <location>
        <begin position="311"/>
        <end position="505"/>
    </location>
</feature>
<protein>
    <submittedName>
        <fullName evidence="6">Ribosomal protein S4</fullName>
    </submittedName>
</protein>
<dbReference type="InterPro" id="IPR036812">
    <property type="entry name" value="NAD(P)_OxRdtase_dom_sf"/>
</dbReference>
<evidence type="ECO:0000313" key="7">
    <source>
        <dbReference type="Proteomes" id="UP000011976"/>
    </source>
</evidence>
<keyword evidence="6" id="KW-0689">Ribosomal protein</keyword>
<dbReference type="InterPro" id="IPR020471">
    <property type="entry name" value="AKR"/>
</dbReference>
<dbReference type="SUPFAM" id="SSF51430">
    <property type="entry name" value="NAD(P)-linked oxidoreductase"/>
    <property type="match status" value="1"/>
</dbReference>
<dbReference type="AlphaFoldDB" id="M9LWY9"/>
<evidence type="ECO:0000256" key="3">
    <source>
        <dbReference type="ARBA" id="ARBA00023002"/>
    </source>
</evidence>
<evidence type="ECO:0000259" key="5">
    <source>
        <dbReference type="Pfam" id="PF00248"/>
    </source>
</evidence>